<accession>A0A8T3E0L9</accession>
<feature type="compositionally biased region" description="Basic and acidic residues" evidence="1">
    <location>
        <begin position="491"/>
        <end position="508"/>
    </location>
</feature>
<feature type="region of interest" description="Disordered" evidence="1">
    <location>
        <begin position="472"/>
        <end position="551"/>
    </location>
</feature>
<dbReference type="Proteomes" id="UP000829720">
    <property type="component" value="Unassembled WGS sequence"/>
</dbReference>
<evidence type="ECO:0000313" key="3">
    <source>
        <dbReference type="Proteomes" id="UP000829720"/>
    </source>
</evidence>
<evidence type="ECO:0008006" key="4">
    <source>
        <dbReference type="Google" id="ProtNLM"/>
    </source>
</evidence>
<reference evidence="2" key="1">
    <citation type="submission" date="2021-01" db="EMBL/GenBank/DDBJ databases">
        <authorList>
            <person name="Zahm M."/>
            <person name="Roques C."/>
            <person name="Cabau C."/>
            <person name="Klopp C."/>
            <person name="Donnadieu C."/>
            <person name="Jouanno E."/>
            <person name="Lampietro C."/>
            <person name="Louis A."/>
            <person name="Herpin A."/>
            <person name="Echchiki A."/>
            <person name="Berthelot C."/>
            <person name="Parey E."/>
            <person name="Roest-Crollius H."/>
            <person name="Braasch I."/>
            <person name="Postlethwait J."/>
            <person name="Bobe J."/>
            <person name="Montfort J."/>
            <person name="Bouchez O."/>
            <person name="Begum T."/>
            <person name="Mejri S."/>
            <person name="Adams A."/>
            <person name="Chen W.-J."/>
            <person name="Guiguen Y."/>
        </authorList>
    </citation>
    <scope>NUCLEOTIDE SEQUENCE</scope>
    <source>
        <tissue evidence="2">Blood</tissue>
    </source>
</reference>
<organism evidence="2 3">
    <name type="scientific">Albula goreensis</name>
    <dbReference type="NCBI Taxonomy" id="1534307"/>
    <lineage>
        <taxon>Eukaryota</taxon>
        <taxon>Metazoa</taxon>
        <taxon>Chordata</taxon>
        <taxon>Craniata</taxon>
        <taxon>Vertebrata</taxon>
        <taxon>Euteleostomi</taxon>
        <taxon>Actinopterygii</taxon>
        <taxon>Neopterygii</taxon>
        <taxon>Teleostei</taxon>
        <taxon>Albuliformes</taxon>
        <taxon>Albulidae</taxon>
        <taxon>Albula</taxon>
    </lineage>
</organism>
<evidence type="ECO:0000313" key="2">
    <source>
        <dbReference type="EMBL" id="KAI1900105.1"/>
    </source>
</evidence>
<evidence type="ECO:0000256" key="1">
    <source>
        <dbReference type="SAM" id="MobiDB-lite"/>
    </source>
</evidence>
<keyword evidence="3" id="KW-1185">Reference proteome</keyword>
<gene>
    <name evidence="2" type="ORF">AGOR_G00046600</name>
</gene>
<dbReference type="FunFam" id="1.25.10.10:FF:000125">
    <property type="entry name" value="cytosolic carboxypeptidase 1 isoform X1"/>
    <property type="match status" value="1"/>
</dbReference>
<dbReference type="Gene3D" id="1.25.10.10">
    <property type="entry name" value="Leucine-rich Repeat Variant"/>
    <property type="match status" value="1"/>
</dbReference>
<dbReference type="EMBL" id="JAERUA010000004">
    <property type="protein sequence ID" value="KAI1900105.1"/>
    <property type="molecule type" value="Genomic_DNA"/>
</dbReference>
<dbReference type="Pfam" id="PF25571">
    <property type="entry name" value="TPR_CCP1_N"/>
    <property type="match status" value="1"/>
</dbReference>
<comment type="caution">
    <text evidence="2">The sequence shown here is derived from an EMBL/GenBank/DDBJ whole genome shotgun (WGS) entry which is preliminary data.</text>
</comment>
<name>A0A8T3E0L9_9TELE</name>
<protein>
    <recommendedName>
        <fullName evidence="4">CBPC1</fullName>
    </recommendedName>
</protein>
<feature type="region of interest" description="Disordered" evidence="1">
    <location>
        <begin position="578"/>
        <end position="659"/>
    </location>
</feature>
<sequence length="659" mass="72812">MNKPKMATEKGIPSNSRVLMLLGQLEKMNGEAVFSDVEISRHVTAKILHLIQTQEKTRKEIMAKGSTGMEVILTSLESTRDLQTVLNILCILNELVSVGGGRRVGVLVSKGGTAILLQLLLSASKETAPSDELMLQLHSILAKVGPKDKKFGIKARIHGALNITVNLLKQNLQNHKLLLPLLQVLRVYSANSVNAVSLGKNGVVDLMFKIIGPYSKKSTSLLKVALDTLAALLKSKTNARRAVDRAYVPMLLAVYQDWHRNDTRHRHMLIRKGILGCLRNITNIKLGRKAFIDTHGMRILYSTSTECLPVRTLDPLVNASSLIMRKCFPKNRLPLATIKSVYHHPLPHVPAGGPVAQLYSQPPDLDDVLDESDDNEDTEADTENDTENEEEEKEHNALNDDIETDISKLRPKQNLSRPLQELKMYERFFPELSEDFQRYFDGEDICLNPAPLAPKSLGPIIVPTAQVLAPPHTGPTYKETRPANDVPVSSKETHLAKERPSSTHRETCPAKVEPGPIHCEKFPVSEKPGSAHRVTPPANDGPSNPPLQLDSIQISKDSDSAPSRLMEQDMVRGLERVSLGGAETSSPLNDAGNMRRTPPRPPSEAERDSHCDRIQDDDRECSCDSERDREREDDTSSLSSGEQAFLEVPDSGHAAAPRP</sequence>
<feature type="compositionally biased region" description="Basic and acidic residues" evidence="1">
    <location>
        <begin position="603"/>
        <end position="634"/>
    </location>
</feature>
<feature type="compositionally biased region" description="Acidic residues" evidence="1">
    <location>
        <begin position="364"/>
        <end position="392"/>
    </location>
</feature>
<dbReference type="AlphaFoldDB" id="A0A8T3E0L9"/>
<feature type="region of interest" description="Disordered" evidence="1">
    <location>
        <begin position="353"/>
        <end position="412"/>
    </location>
</feature>
<proteinExistence type="predicted"/>
<dbReference type="InterPro" id="IPR016024">
    <property type="entry name" value="ARM-type_fold"/>
</dbReference>
<dbReference type="OrthoDB" id="10253041at2759"/>
<dbReference type="SUPFAM" id="SSF48371">
    <property type="entry name" value="ARM repeat"/>
    <property type="match status" value="1"/>
</dbReference>
<dbReference type="InterPro" id="IPR011989">
    <property type="entry name" value="ARM-like"/>
</dbReference>